<sequence length="699" mass="77196">QPQAGASAAGVSAQQRRVRARRDGKSRARRDGQGAAPRLGLCAALTPKDKEAQEDELLALASIYDEDEFKRAESVQGGETRICLELPQDFKIFVRGSSTESLQSSGFEYSVCFLPPLVLNFELPPDYPSTSPPVFTLSGKWLSQAQLSALCKHLDNVWEENRGCVVLFAWMQFLKEETLNYLNISSPYELKMCPQGKGQSWTPGGPLEAGKDCGGATGSATAEEEIIDARAVQDVESLSSLIREILDFDQAQRRRCFNSKMYSCSICFCEKLGSECMHFTECSHVYCKACLKDYFEIQIRDGQVHCLNCPEPKCSSVATPGQSSLDLMADVVYCPRPGCQTPVMQEPGCTMGICSCCNYAFCTLCRMTYHGVSPCKVTAEKLMDLRNEYLEADETSKRFLEQRYGKRVIQKALEEMESKEWLEKNSKSCPCCGTHIEKLDGCNKMTCTGCMQYFCWLCMGSLSRANPYRHFNDPSSPCFNRLFQAMHIEDGEFWEVEDDDHVASSSHTNTVLGCCWKADTVHMWFTPSSMALYKAKALWAPVIRIITCTPREGQSGPGTGGCQRTRGSGILWQEFPTPEDMWLLHNMITFGCSRGTAGSHFFFPHLSGIHDSAYSNCQSHGGHFGEVTIKEPGIGQYGVHGQGLHSCPGHQTGSWLVEGDVAIGANTWDRDSRAESAGGAEPGEGPPGNSLIVLGQQSK</sequence>
<feature type="region of interest" description="Disordered" evidence="12">
    <location>
        <begin position="1"/>
        <end position="35"/>
    </location>
</feature>
<comment type="similarity">
    <text evidence="10">Belongs to the RBR family. RNF14 subfamily.</text>
</comment>
<evidence type="ECO:0000256" key="8">
    <source>
        <dbReference type="ARBA" id="ARBA00022786"/>
    </source>
</evidence>
<evidence type="ECO:0000256" key="4">
    <source>
        <dbReference type="ARBA" id="ARBA00022679"/>
    </source>
</evidence>
<dbReference type="Pfam" id="PF05773">
    <property type="entry name" value="RWD"/>
    <property type="match status" value="1"/>
</dbReference>
<feature type="non-terminal residue" evidence="16">
    <location>
        <position position="1"/>
    </location>
</feature>
<accession>A0A835TXU1</accession>
<feature type="compositionally biased region" description="Basic and acidic residues" evidence="12">
    <location>
        <begin position="21"/>
        <end position="32"/>
    </location>
</feature>
<gene>
    <name evidence="17" type="ORF">IHE44_0003987</name>
    <name evidence="16" type="ORF">IHE44_008066</name>
</gene>
<evidence type="ECO:0000313" key="17">
    <source>
        <dbReference type="EMBL" id="KAI1234269.1"/>
    </source>
</evidence>
<dbReference type="GO" id="GO:0008270">
    <property type="term" value="F:zinc ion binding"/>
    <property type="evidence" value="ECO:0007669"/>
    <property type="project" value="UniProtKB-KW"/>
</dbReference>
<keyword evidence="8" id="KW-0833">Ubl conjugation pathway</keyword>
<evidence type="ECO:0000313" key="16">
    <source>
        <dbReference type="EMBL" id="KAG0123128.1"/>
    </source>
</evidence>
<evidence type="ECO:0000256" key="11">
    <source>
        <dbReference type="PROSITE-ProRule" id="PRU00175"/>
    </source>
</evidence>
<dbReference type="GO" id="GO:0016567">
    <property type="term" value="P:protein ubiquitination"/>
    <property type="evidence" value="ECO:0007669"/>
    <property type="project" value="InterPro"/>
</dbReference>
<dbReference type="Gene3D" id="1.20.120.1750">
    <property type="match status" value="1"/>
</dbReference>
<dbReference type="FunFam" id="3.10.110.10:FF:000049">
    <property type="entry name" value="RBR-type E3 ubiquitin transferase"/>
    <property type="match status" value="1"/>
</dbReference>
<dbReference type="AlphaFoldDB" id="A0A835TXU1"/>
<evidence type="ECO:0000256" key="12">
    <source>
        <dbReference type="SAM" id="MobiDB-lite"/>
    </source>
</evidence>
<keyword evidence="5" id="KW-0479">Metal-binding</keyword>
<feature type="region of interest" description="Disordered" evidence="12">
    <location>
        <begin position="671"/>
        <end position="699"/>
    </location>
</feature>
<dbReference type="Gene3D" id="3.10.110.10">
    <property type="entry name" value="Ubiquitin Conjugating Enzyme"/>
    <property type="match status" value="1"/>
</dbReference>
<dbReference type="Proteomes" id="UP000618051">
    <property type="component" value="Unassembled WGS sequence"/>
</dbReference>
<dbReference type="SUPFAM" id="SSF54495">
    <property type="entry name" value="UBC-like"/>
    <property type="match status" value="1"/>
</dbReference>
<dbReference type="InterPro" id="IPR001841">
    <property type="entry name" value="Znf_RING"/>
</dbReference>
<proteinExistence type="inferred from homology"/>
<evidence type="ECO:0000259" key="14">
    <source>
        <dbReference type="PROSITE" id="PS50908"/>
    </source>
</evidence>
<dbReference type="Pfam" id="PF01485">
    <property type="entry name" value="IBR"/>
    <property type="match status" value="1"/>
</dbReference>
<keyword evidence="18" id="KW-1185">Reference proteome</keyword>
<evidence type="ECO:0000259" key="13">
    <source>
        <dbReference type="PROSITE" id="PS50089"/>
    </source>
</evidence>
<dbReference type="InterPro" id="IPR031128">
    <property type="entry name" value="RNF14_RING-HC_Zfn"/>
</dbReference>
<dbReference type="EMBL" id="JADDUC020000016">
    <property type="protein sequence ID" value="KAI1234269.1"/>
    <property type="molecule type" value="Genomic_DNA"/>
</dbReference>
<feature type="compositionally biased region" description="Low complexity" evidence="12">
    <location>
        <begin position="1"/>
        <end position="15"/>
    </location>
</feature>
<dbReference type="PROSITE" id="PS51873">
    <property type="entry name" value="TRIAD"/>
    <property type="match status" value="1"/>
</dbReference>
<dbReference type="CDD" id="cd16628">
    <property type="entry name" value="RING-HC_RBR_RNF14"/>
    <property type="match status" value="1"/>
</dbReference>
<dbReference type="InterPro" id="IPR002867">
    <property type="entry name" value="IBR_dom"/>
</dbReference>
<dbReference type="Pfam" id="PF22191">
    <property type="entry name" value="IBR_1"/>
    <property type="match status" value="1"/>
</dbReference>
<dbReference type="InterPro" id="IPR016135">
    <property type="entry name" value="UBQ-conjugating_enzyme/RWD"/>
</dbReference>
<evidence type="ECO:0000256" key="6">
    <source>
        <dbReference type="ARBA" id="ARBA00022737"/>
    </source>
</evidence>
<evidence type="ECO:0000313" key="18">
    <source>
        <dbReference type="Proteomes" id="UP000618051"/>
    </source>
</evidence>
<keyword evidence="4" id="KW-0808">Transferase</keyword>
<reference evidence="17" key="3">
    <citation type="submission" date="2022-01" db="EMBL/GenBank/DDBJ databases">
        <authorList>
            <person name="Rubenstein D.R."/>
        </authorList>
    </citation>
    <scope>NUCLEOTIDE SEQUENCE</scope>
    <source>
        <strain evidence="17">SS15</strain>
        <tissue evidence="17">Liver</tissue>
    </source>
</reference>
<dbReference type="InterPro" id="IPR013083">
    <property type="entry name" value="Znf_RING/FYVE/PHD"/>
</dbReference>
<dbReference type="PROSITE" id="PS00518">
    <property type="entry name" value="ZF_RING_1"/>
    <property type="match status" value="1"/>
</dbReference>
<name>A0A835TXU1_9PASS</name>
<comment type="catalytic activity">
    <reaction evidence="1">
        <text>[E2 ubiquitin-conjugating enzyme]-S-ubiquitinyl-L-cysteine + [acceptor protein]-L-lysine = [E2 ubiquitin-conjugating enzyme]-L-cysteine + [acceptor protein]-N(6)-ubiquitinyl-L-lysine.</text>
        <dbReference type="EC" id="2.3.2.31"/>
    </reaction>
</comment>
<dbReference type="InterPro" id="IPR031127">
    <property type="entry name" value="E3_UB_ligase_RBR"/>
</dbReference>
<feature type="domain" description="RING-type" evidence="13">
    <location>
        <begin position="264"/>
        <end position="309"/>
    </location>
</feature>
<dbReference type="CDD" id="cd20354">
    <property type="entry name" value="Rcat_RBR_RNF14"/>
    <property type="match status" value="1"/>
</dbReference>
<evidence type="ECO:0000256" key="5">
    <source>
        <dbReference type="ARBA" id="ARBA00022723"/>
    </source>
</evidence>
<dbReference type="PANTHER" id="PTHR11685">
    <property type="entry name" value="RBR FAMILY RING FINGER AND IBR DOMAIN-CONTAINING"/>
    <property type="match status" value="1"/>
</dbReference>
<dbReference type="SMART" id="SM00591">
    <property type="entry name" value="RWD"/>
    <property type="match status" value="1"/>
</dbReference>
<evidence type="ECO:0000256" key="9">
    <source>
        <dbReference type="ARBA" id="ARBA00022833"/>
    </source>
</evidence>
<dbReference type="EMBL" id="JADDUC010000031">
    <property type="protein sequence ID" value="KAG0123128.1"/>
    <property type="molecule type" value="Genomic_DNA"/>
</dbReference>
<evidence type="ECO:0000256" key="3">
    <source>
        <dbReference type="ARBA" id="ARBA00012251"/>
    </source>
</evidence>
<dbReference type="EC" id="2.3.2.31" evidence="3"/>
<dbReference type="FunFam" id="1.20.120.1750:FF:000011">
    <property type="entry name" value="RBR-type E3 ubiquitin transferase"/>
    <property type="match status" value="1"/>
</dbReference>
<dbReference type="GO" id="GO:0061630">
    <property type="term" value="F:ubiquitin protein ligase activity"/>
    <property type="evidence" value="ECO:0007669"/>
    <property type="project" value="UniProtKB-EC"/>
</dbReference>
<dbReference type="Gene3D" id="3.30.40.10">
    <property type="entry name" value="Zinc/RING finger domain, C3HC4 (zinc finger)"/>
    <property type="match status" value="1"/>
</dbReference>
<dbReference type="PROSITE" id="PS50908">
    <property type="entry name" value="RWD"/>
    <property type="match status" value="1"/>
</dbReference>
<dbReference type="OrthoDB" id="1431934at2759"/>
<evidence type="ECO:0000256" key="1">
    <source>
        <dbReference type="ARBA" id="ARBA00001798"/>
    </source>
</evidence>
<evidence type="ECO:0000256" key="10">
    <source>
        <dbReference type="ARBA" id="ARBA00044508"/>
    </source>
</evidence>
<dbReference type="SMART" id="SM00647">
    <property type="entry name" value="IBR"/>
    <property type="match status" value="2"/>
</dbReference>
<comment type="pathway">
    <text evidence="2">Protein modification; protein ubiquitination.</text>
</comment>
<dbReference type="PROSITE" id="PS50089">
    <property type="entry name" value="ZF_RING_2"/>
    <property type="match status" value="1"/>
</dbReference>
<feature type="domain" description="RWD" evidence="14">
    <location>
        <begin position="55"/>
        <end position="181"/>
    </location>
</feature>
<reference evidence="17 18" key="2">
    <citation type="journal article" date="2021" name="J. Hered.">
        <title>Feather Gene Expression Elucidates the Developmental Basis of Plumage Iridescence in African Starlings.</title>
        <authorList>
            <person name="Rubenstein D.R."/>
            <person name="Corvelo A."/>
            <person name="MacManes M.D."/>
            <person name="Maia R."/>
            <person name="Narzisi G."/>
            <person name="Rousaki A."/>
            <person name="Vandenabeele P."/>
            <person name="Shawkey M.D."/>
            <person name="Solomon J."/>
        </authorList>
    </citation>
    <scope>NUCLEOTIDE SEQUENCE [LARGE SCALE GENOMIC DNA]</scope>
    <source>
        <strain evidence="17">SS15</strain>
    </source>
</reference>
<dbReference type="InterPro" id="IPR044066">
    <property type="entry name" value="TRIAD_supradom"/>
</dbReference>
<dbReference type="InterPro" id="IPR047548">
    <property type="entry name" value="Rcat_RBR_RNF14"/>
</dbReference>
<evidence type="ECO:0000256" key="7">
    <source>
        <dbReference type="ARBA" id="ARBA00022771"/>
    </source>
</evidence>
<reference evidence="16" key="1">
    <citation type="submission" date="2020-10" db="EMBL/GenBank/DDBJ databases">
        <title>Feather gene expression reveals the developmental basis of iridescence in African starlings.</title>
        <authorList>
            <person name="Rubenstein D.R."/>
        </authorList>
    </citation>
    <scope>NUCLEOTIDE SEQUENCE</scope>
    <source>
        <strain evidence="16">SS15</strain>
        <tissue evidence="16">Liver</tissue>
    </source>
</reference>
<evidence type="ECO:0000259" key="15">
    <source>
        <dbReference type="PROSITE" id="PS51873"/>
    </source>
</evidence>
<evidence type="ECO:0000256" key="2">
    <source>
        <dbReference type="ARBA" id="ARBA00004906"/>
    </source>
</evidence>
<dbReference type="InterPro" id="IPR006575">
    <property type="entry name" value="RWD_dom"/>
</dbReference>
<comment type="caution">
    <text evidence="16">The sequence shown here is derived from an EMBL/GenBank/DDBJ whole genome shotgun (WGS) entry which is preliminary data.</text>
</comment>
<organism evidence="16">
    <name type="scientific">Lamprotornis superbus</name>
    <dbReference type="NCBI Taxonomy" id="245042"/>
    <lineage>
        <taxon>Eukaryota</taxon>
        <taxon>Metazoa</taxon>
        <taxon>Chordata</taxon>
        <taxon>Craniata</taxon>
        <taxon>Vertebrata</taxon>
        <taxon>Euteleostomi</taxon>
        <taxon>Archelosauria</taxon>
        <taxon>Archosauria</taxon>
        <taxon>Dinosauria</taxon>
        <taxon>Saurischia</taxon>
        <taxon>Theropoda</taxon>
        <taxon>Coelurosauria</taxon>
        <taxon>Aves</taxon>
        <taxon>Neognathae</taxon>
        <taxon>Neoaves</taxon>
        <taxon>Telluraves</taxon>
        <taxon>Australaves</taxon>
        <taxon>Passeriformes</taxon>
        <taxon>Sturnidae</taxon>
        <taxon>Lamprotornis</taxon>
    </lineage>
</organism>
<keyword evidence="6" id="KW-0677">Repeat</keyword>
<dbReference type="CDD" id="cd23820">
    <property type="entry name" value="RWD_RNF14"/>
    <property type="match status" value="1"/>
</dbReference>
<dbReference type="SUPFAM" id="SSF57850">
    <property type="entry name" value="RING/U-box"/>
    <property type="match status" value="3"/>
</dbReference>
<feature type="domain" description="RING-type" evidence="15">
    <location>
        <begin position="260"/>
        <end position="482"/>
    </location>
</feature>
<keyword evidence="7 11" id="KW-0863">Zinc-finger</keyword>
<feature type="non-terminal residue" evidence="16">
    <location>
        <position position="699"/>
    </location>
</feature>
<dbReference type="CDD" id="cd20341">
    <property type="entry name" value="BRcat_RBR_RNF14"/>
    <property type="match status" value="1"/>
</dbReference>
<keyword evidence="9" id="KW-0862">Zinc</keyword>
<dbReference type="InterPro" id="IPR017907">
    <property type="entry name" value="Znf_RING_CS"/>
</dbReference>
<protein>
    <recommendedName>
        <fullName evidence="3">RBR-type E3 ubiquitin transferase</fullName>
        <ecNumber evidence="3">2.3.2.31</ecNumber>
    </recommendedName>
</protein>